<dbReference type="RefSeq" id="WP_191004040.1">
    <property type="nucleotide sequence ID" value="NZ_JACXAD010000004.1"/>
</dbReference>
<feature type="transmembrane region" description="Helical" evidence="1">
    <location>
        <begin position="204"/>
        <end position="223"/>
    </location>
</feature>
<dbReference type="EMBL" id="JACXAD010000004">
    <property type="protein sequence ID" value="MBD2767208.1"/>
    <property type="molecule type" value="Genomic_DNA"/>
</dbReference>
<feature type="transmembrane region" description="Helical" evidence="1">
    <location>
        <begin position="20"/>
        <end position="41"/>
    </location>
</feature>
<evidence type="ECO:0000313" key="3">
    <source>
        <dbReference type="Proteomes" id="UP000612233"/>
    </source>
</evidence>
<comment type="caution">
    <text evidence="2">The sequence shown here is derived from an EMBL/GenBank/DDBJ whole genome shotgun (WGS) entry which is preliminary data.</text>
</comment>
<protein>
    <submittedName>
        <fullName evidence="2">Uncharacterized protein</fullName>
    </submittedName>
</protein>
<feature type="transmembrane region" description="Helical" evidence="1">
    <location>
        <begin position="180"/>
        <end position="198"/>
    </location>
</feature>
<keyword evidence="1" id="KW-0812">Transmembrane</keyword>
<dbReference type="Proteomes" id="UP000612233">
    <property type="component" value="Unassembled WGS sequence"/>
</dbReference>
<proteinExistence type="predicted"/>
<feature type="transmembrane region" description="Helical" evidence="1">
    <location>
        <begin position="235"/>
        <end position="257"/>
    </location>
</feature>
<evidence type="ECO:0000313" key="2">
    <source>
        <dbReference type="EMBL" id="MBD2767208.1"/>
    </source>
</evidence>
<evidence type="ECO:0000256" key="1">
    <source>
        <dbReference type="SAM" id="Phobius"/>
    </source>
</evidence>
<feature type="transmembrane region" description="Helical" evidence="1">
    <location>
        <begin position="47"/>
        <end position="70"/>
    </location>
</feature>
<accession>A0A927BBS2</accession>
<keyword evidence="1" id="KW-0472">Membrane</keyword>
<keyword evidence="3" id="KW-1185">Reference proteome</keyword>
<dbReference type="AlphaFoldDB" id="A0A927BBS2"/>
<keyword evidence="1" id="KW-1133">Transmembrane helix</keyword>
<feature type="transmembrane region" description="Helical" evidence="1">
    <location>
        <begin position="297"/>
        <end position="314"/>
    </location>
</feature>
<sequence>MLPRQGTDAQEYRTAKIARILIYVLIPPLTLLSLVMPFLLMQVKNPSLVVSSGFGVLGVGLAVFFIYGLIETVKGLIILNAREITQIGAFKIKTLLLQEIAGYRISAYYTHVFPKGPSLPTLKIGNTTERYRELQQWLAAQYPDLDQVDTDRAIAFILEDHNLGRTPEERAKALTQAKTTALILNIAGGVAGAWAIFYLPPYEWVIGACLLVPILATIALWRFPHTLRIDQKSNSGYPSLLIATLIPCLGLLIRALFDYQLPSYAPMWPLVGTAATGAALALAIGSRQFLFRACSRVSVALTIALLALLYGYGATSTINVVYDTAEGATFRTKVLGKHYTSGRNNNRTYYLKVSPWGPVTSAEDVRVSHDFYRQTQEGQAITIMLLPGRLGVPWFLVVE</sequence>
<organism evidence="2 3">
    <name type="scientific">Hymenobacter montanus</name>
    <dbReference type="NCBI Taxonomy" id="2771359"/>
    <lineage>
        <taxon>Bacteria</taxon>
        <taxon>Pseudomonadati</taxon>
        <taxon>Bacteroidota</taxon>
        <taxon>Cytophagia</taxon>
        <taxon>Cytophagales</taxon>
        <taxon>Hymenobacteraceae</taxon>
        <taxon>Hymenobacter</taxon>
    </lineage>
</organism>
<gene>
    <name evidence="2" type="ORF">IC235_04800</name>
</gene>
<feature type="transmembrane region" description="Helical" evidence="1">
    <location>
        <begin position="263"/>
        <end position="285"/>
    </location>
</feature>
<reference evidence="2" key="1">
    <citation type="submission" date="2020-09" db="EMBL/GenBank/DDBJ databases">
        <authorList>
            <person name="Kim M.K."/>
        </authorList>
    </citation>
    <scope>NUCLEOTIDE SEQUENCE</scope>
    <source>
        <strain evidence="2">BT664</strain>
    </source>
</reference>
<name>A0A927BBS2_9BACT</name>